<evidence type="ECO:0000256" key="11">
    <source>
        <dbReference type="SAM" id="MobiDB-lite"/>
    </source>
</evidence>
<dbReference type="Proteomes" id="UP000324629">
    <property type="component" value="Unassembled WGS sequence"/>
</dbReference>
<comment type="caution">
    <text evidence="13">The sequence shown here is derived from an EMBL/GenBank/DDBJ whole genome shotgun (WGS) entry which is preliminary data.</text>
</comment>
<evidence type="ECO:0000313" key="14">
    <source>
        <dbReference type="Proteomes" id="UP000324629"/>
    </source>
</evidence>
<feature type="compositionally biased region" description="Basic and acidic residues" evidence="11">
    <location>
        <begin position="7"/>
        <end position="23"/>
    </location>
</feature>
<evidence type="ECO:0000256" key="6">
    <source>
        <dbReference type="ARBA" id="ARBA00022989"/>
    </source>
</evidence>
<keyword evidence="9" id="KW-0966">Cell projection</keyword>
<keyword evidence="8 12" id="KW-0472">Membrane</keyword>
<evidence type="ECO:0000256" key="3">
    <source>
        <dbReference type="ARBA" id="ARBA00008783"/>
    </source>
</evidence>
<keyword evidence="6 12" id="KW-1133">Transmembrane helix</keyword>
<comment type="similarity">
    <text evidence="3">Belongs to the TMEM237 family.</text>
</comment>
<evidence type="ECO:0000313" key="13">
    <source>
        <dbReference type="EMBL" id="KAA3677634.1"/>
    </source>
</evidence>
<comment type="function">
    <text evidence="10">Component of the transition zone in primary cilia. Required for ciliogenesis.</text>
</comment>
<evidence type="ECO:0000256" key="1">
    <source>
        <dbReference type="ARBA" id="ARBA00004138"/>
    </source>
</evidence>
<evidence type="ECO:0000256" key="2">
    <source>
        <dbReference type="ARBA" id="ARBA00004141"/>
    </source>
</evidence>
<keyword evidence="4 12" id="KW-0812">Transmembrane</keyword>
<feature type="transmembrane region" description="Helical" evidence="12">
    <location>
        <begin position="220"/>
        <end position="240"/>
    </location>
</feature>
<evidence type="ECO:0000256" key="5">
    <source>
        <dbReference type="ARBA" id="ARBA00022794"/>
    </source>
</evidence>
<proteinExistence type="inferred from homology"/>
<feature type="transmembrane region" description="Helical" evidence="12">
    <location>
        <begin position="252"/>
        <end position="275"/>
    </location>
</feature>
<dbReference type="GO" id="GO:0035869">
    <property type="term" value="C:ciliary transition zone"/>
    <property type="evidence" value="ECO:0007669"/>
    <property type="project" value="TreeGrafter"/>
</dbReference>
<keyword evidence="14" id="KW-1185">Reference proteome</keyword>
<dbReference type="EMBL" id="QNGE01001412">
    <property type="protein sequence ID" value="KAA3677634.1"/>
    <property type="molecule type" value="Genomic_DNA"/>
</dbReference>
<feature type="compositionally biased region" description="Basic and acidic residues" evidence="11">
    <location>
        <begin position="39"/>
        <end position="50"/>
    </location>
</feature>
<evidence type="ECO:0000256" key="7">
    <source>
        <dbReference type="ARBA" id="ARBA00023069"/>
    </source>
</evidence>
<feature type="compositionally biased region" description="Basic residues" evidence="11">
    <location>
        <begin position="24"/>
        <end position="33"/>
    </location>
</feature>
<evidence type="ECO:0000256" key="4">
    <source>
        <dbReference type="ARBA" id="ARBA00022692"/>
    </source>
</evidence>
<organism evidence="13 14">
    <name type="scientific">Paragonimus westermani</name>
    <dbReference type="NCBI Taxonomy" id="34504"/>
    <lineage>
        <taxon>Eukaryota</taxon>
        <taxon>Metazoa</taxon>
        <taxon>Spiralia</taxon>
        <taxon>Lophotrochozoa</taxon>
        <taxon>Platyhelminthes</taxon>
        <taxon>Trematoda</taxon>
        <taxon>Digenea</taxon>
        <taxon>Plagiorchiida</taxon>
        <taxon>Troglotremata</taxon>
        <taxon>Troglotrematidae</taxon>
        <taxon>Paragonimus</taxon>
    </lineage>
</organism>
<dbReference type="Pfam" id="PF15383">
    <property type="entry name" value="TMEM237"/>
    <property type="match status" value="1"/>
</dbReference>
<dbReference type="GO" id="GO:0060271">
    <property type="term" value="P:cilium assembly"/>
    <property type="evidence" value="ECO:0007669"/>
    <property type="project" value="TreeGrafter"/>
</dbReference>
<comment type="subcellular location">
    <subcellularLocation>
        <location evidence="1">Cell projection</location>
        <location evidence="1">Cilium</location>
    </subcellularLocation>
    <subcellularLocation>
        <location evidence="2">Membrane</location>
        <topology evidence="2">Multi-pass membrane protein</topology>
    </subcellularLocation>
</comment>
<gene>
    <name evidence="13" type="ORF">DEA37_0004969</name>
</gene>
<feature type="region of interest" description="Disordered" evidence="11">
    <location>
        <begin position="1"/>
        <end position="56"/>
    </location>
</feature>
<feature type="transmembrane region" description="Helical" evidence="12">
    <location>
        <begin position="169"/>
        <end position="188"/>
    </location>
</feature>
<protein>
    <recommendedName>
        <fullName evidence="15">Transmembrane protein 237</fullName>
    </recommendedName>
</protein>
<sequence length="367" mass="41947">MTKHDRRPLPKIDDVVEQAEKTVKPKKKSKSQRTPKVSRSMELEETKPVDGKNGLTADLRALKEDITELPSQHRKRESDDTKLVSAAEKVLIPPRQGDGRLELDLNRDSQKIYIEKHLGFQAEPIDQFERRWAEKHQALQESPLHTDALERSNPGLHFALNIHRAFRKFGLTILGLLAGASLVHTLFIRSFTNTKTVDASGLVRTEWDNGALLVIRYGPYAKSVAIAYYVCFMITGGFILDRFDFAHITAECVQQCVTLSNGAFAMIFFWIAFILNNTMMWFDYQLDSMVYKPVGELIPTLTMDADYKRTLEIWRALDICRTTFVILAWVVIGFSPAGYDRLEQSLHLNPSRSDREPTSDVTHQTEY</sequence>
<evidence type="ECO:0000256" key="9">
    <source>
        <dbReference type="ARBA" id="ARBA00023273"/>
    </source>
</evidence>
<name>A0A5J4NQ90_9TREM</name>
<reference evidence="13 14" key="1">
    <citation type="journal article" date="2019" name="Gigascience">
        <title>Whole-genome sequence of the oriental lung fluke Paragonimus westermani.</title>
        <authorList>
            <person name="Oey H."/>
            <person name="Zakrzewski M."/>
            <person name="Narain K."/>
            <person name="Devi K.R."/>
            <person name="Agatsuma T."/>
            <person name="Nawaratna S."/>
            <person name="Gobert G.N."/>
            <person name="Jones M.K."/>
            <person name="Ragan M.A."/>
            <person name="McManus D.P."/>
            <person name="Krause L."/>
        </authorList>
    </citation>
    <scope>NUCLEOTIDE SEQUENCE [LARGE SCALE GENOMIC DNA]</scope>
    <source>
        <strain evidence="13 14">IND2009</strain>
    </source>
</reference>
<keyword evidence="7" id="KW-0969">Cilium</keyword>
<evidence type="ECO:0000256" key="10">
    <source>
        <dbReference type="ARBA" id="ARBA00025631"/>
    </source>
</evidence>
<accession>A0A5J4NQ90</accession>
<dbReference type="AlphaFoldDB" id="A0A5J4NQ90"/>
<dbReference type="PANTHER" id="PTHR28388:SF1">
    <property type="entry name" value="TRANSMEMBRANE PROTEIN 237"/>
    <property type="match status" value="1"/>
</dbReference>
<feature type="transmembrane region" description="Helical" evidence="12">
    <location>
        <begin position="313"/>
        <end position="334"/>
    </location>
</feature>
<evidence type="ECO:0008006" key="15">
    <source>
        <dbReference type="Google" id="ProtNLM"/>
    </source>
</evidence>
<keyword evidence="5" id="KW-0970">Cilium biogenesis/degradation</keyword>
<dbReference type="GO" id="GO:0016020">
    <property type="term" value="C:membrane"/>
    <property type="evidence" value="ECO:0007669"/>
    <property type="project" value="UniProtKB-SubCell"/>
</dbReference>
<evidence type="ECO:0000256" key="12">
    <source>
        <dbReference type="SAM" id="Phobius"/>
    </source>
</evidence>
<dbReference type="InterPro" id="IPR029409">
    <property type="entry name" value="TMEM237"/>
</dbReference>
<dbReference type="PANTHER" id="PTHR28388">
    <property type="entry name" value="TRANSMEMBRANE PROTEIN 237"/>
    <property type="match status" value="1"/>
</dbReference>
<evidence type="ECO:0000256" key="8">
    <source>
        <dbReference type="ARBA" id="ARBA00023136"/>
    </source>
</evidence>